<name>A0A5D6WHA6_9FIRM</name>
<comment type="caution">
    <text evidence="2">The sequence shown here is derived from an EMBL/GenBank/DDBJ whole genome shotgun (WGS) entry which is preliminary data.</text>
</comment>
<organism evidence="2 3">
    <name type="scientific">Selenomonas caprae</name>
    <dbReference type="NCBI Taxonomy" id="2606905"/>
    <lineage>
        <taxon>Bacteria</taxon>
        <taxon>Bacillati</taxon>
        <taxon>Bacillota</taxon>
        <taxon>Negativicutes</taxon>
        <taxon>Selenomonadales</taxon>
        <taxon>Selenomonadaceae</taxon>
        <taxon>Selenomonas</taxon>
    </lineage>
</organism>
<dbReference type="EMBL" id="VTOZ01000027">
    <property type="protein sequence ID" value="TYZ27416.1"/>
    <property type="molecule type" value="Genomic_DNA"/>
</dbReference>
<accession>A0A5D6WHA6</accession>
<feature type="region of interest" description="Disordered" evidence="1">
    <location>
        <begin position="114"/>
        <end position="167"/>
    </location>
</feature>
<evidence type="ECO:0000256" key="1">
    <source>
        <dbReference type="SAM" id="MobiDB-lite"/>
    </source>
</evidence>
<dbReference type="InterPro" id="IPR025460">
    <property type="entry name" value="DUF4280"/>
</dbReference>
<dbReference type="Proteomes" id="UP000322783">
    <property type="component" value="Unassembled WGS sequence"/>
</dbReference>
<feature type="compositionally biased region" description="Acidic residues" evidence="1">
    <location>
        <begin position="151"/>
        <end position="160"/>
    </location>
</feature>
<gene>
    <name evidence="2" type="ORF">FZ041_11540</name>
</gene>
<feature type="compositionally biased region" description="Basic and acidic residues" evidence="1">
    <location>
        <begin position="114"/>
        <end position="129"/>
    </location>
</feature>
<evidence type="ECO:0000313" key="2">
    <source>
        <dbReference type="EMBL" id="TYZ27416.1"/>
    </source>
</evidence>
<keyword evidence="3" id="KW-1185">Reference proteome</keyword>
<sequence length="331" mass="36088">MAEEYMTAYHFTKCDKGSREEYINLPVDHGVISMTTGYPLLNANDHRYEGENKNIRGYCSCKVIGQCRPLTPKVWESTAKKHLIEGAPALTENSKLKCMYGGTISFCDPPADVQKKMQEQEDAEKKAQELQEAQENSNSSYMGEDGMGDSMDSDTGEWEDNDRTGTGHADFVKESLKKMIGMGLAPKPEEMTGDYCVATVGANVFGNVSAGVGVMYDCKGNIYDLGEVGVGRGVSFGKVQISVGEGNIPELKKCVDTEDYISTIKGTSIGIDQSNGIQVGISGTWPEGPEGGEVKISLPSIGVNGSVRKVEYIGNLYERTQYDDVLSQWEK</sequence>
<evidence type="ECO:0000313" key="3">
    <source>
        <dbReference type="Proteomes" id="UP000322783"/>
    </source>
</evidence>
<protein>
    <submittedName>
        <fullName evidence="2">DUF4280 domain-containing protein</fullName>
    </submittedName>
</protein>
<reference evidence="2 3" key="1">
    <citation type="submission" date="2019-08" db="EMBL/GenBank/DDBJ databases">
        <title>Selenomonas sp. mPRGC5 and Selenomonas sp. mPRGC8 isolated from ruminal fluid of dairy goat (Capra hircus).</title>
        <authorList>
            <person name="Poothong S."/>
            <person name="Nuengjamnong C."/>
            <person name="Tanasupawat S."/>
        </authorList>
    </citation>
    <scope>NUCLEOTIDE SEQUENCE [LARGE SCALE GENOMIC DNA]</scope>
    <source>
        <strain evidence="3">mPRGC8</strain>
    </source>
</reference>
<proteinExistence type="predicted"/>
<dbReference type="AlphaFoldDB" id="A0A5D6WHA6"/>
<dbReference type="Pfam" id="PF14107">
    <property type="entry name" value="DUF4280"/>
    <property type="match status" value="1"/>
</dbReference>
<dbReference type="RefSeq" id="WP_149189664.1">
    <property type="nucleotide sequence ID" value="NZ_VTOZ01000027.1"/>
</dbReference>
<feature type="compositionally biased region" description="Low complexity" evidence="1">
    <location>
        <begin position="130"/>
        <end position="150"/>
    </location>
</feature>